<dbReference type="Pfam" id="PF04107">
    <property type="entry name" value="GCS2"/>
    <property type="match status" value="1"/>
</dbReference>
<dbReference type="GO" id="GO:0005524">
    <property type="term" value="F:ATP binding"/>
    <property type="evidence" value="ECO:0007669"/>
    <property type="project" value="UniProtKB-UniRule"/>
</dbReference>
<dbReference type="GO" id="GO:0006750">
    <property type="term" value="P:glutathione biosynthetic process"/>
    <property type="evidence" value="ECO:0007669"/>
    <property type="project" value="UniProtKB-UniRule"/>
</dbReference>
<evidence type="ECO:0000313" key="8">
    <source>
        <dbReference type="EMBL" id="MQY10411.1"/>
    </source>
</evidence>
<organism evidence="8 9">
    <name type="scientific">Streptomyces smaragdinus</name>
    <dbReference type="NCBI Taxonomy" id="2585196"/>
    <lineage>
        <taxon>Bacteria</taxon>
        <taxon>Bacillati</taxon>
        <taxon>Actinomycetota</taxon>
        <taxon>Actinomycetes</taxon>
        <taxon>Kitasatosporales</taxon>
        <taxon>Streptomycetaceae</taxon>
        <taxon>Streptomyces</taxon>
    </lineage>
</organism>
<gene>
    <name evidence="5 8" type="primary">egtA</name>
    <name evidence="8" type="ORF">SRB5_05190</name>
</gene>
<accession>A0A7K0CAC6</accession>
<keyword evidence="3 5" id="KW-0067">ATP-binding</keyword>
<protein>
    <recommendedName>
        <fullName evidence="5">Glutamate--cysteine ligase EgtA</fullName>
        <ecNumber evidence="5">6.3.2.2</ecNumber>
    </recommendedName>
    <alternativeName>
        <fullName evidence="5">Gamma-glutamylcysteine synthase</fullName>
        <shortName evidence="5">GCS</shortName>
        <shortName evidence="5">Gamma-ECS</shortName>
    </alternativeName>
</protein>
<dbReference type="PANTHER" id="PTHR34378:SF1">
    <property type="entry name" value="GLUTAMATE--CYSTEINE LIGASE, CHLOROPLASTIC"/>
    <property type="match status" value="1"/>
</dbReference>
<evidence type="ECO:0000256" key="4">
    <source>
        <dbReference type="ARBA" id="ARBA00048819"/>
    </source>
</evidence>
<comment type="pathway">
    <text evidence="5">Amino-acid biosynthesis; ergothioneine biosynthesis.</text>
</comment>
<dbReference type="EC" id="6.3.2.2" evidence="5"/>
<keyword evidence="1 5" id="KW-0436">Ligase</keyword>
<keyword evidence="2 5" id="KW-0547">Nucleotide-binding</keyword>
<evidence type="ECO:0000313" key="9">
    <source>
        <dbReference type="Proteomes" id="UP000466345"/>
    </source>
</evidence>
<dbReference type="Proteomes" id="UP000466345">
    <property type="component" value="Unassembled WGS sequence"/>
</dbReference>
<dbReference type="SUPFAM" id="SSF55931">
    <property type="entry name" value="Glutamine synthetase/guanido kinase"/>
    <property type="match status" value="1"/>
</dbReference>
<dbReference type="Gene3D" id="3.30.590.20">
    <property type="match status" value="1"/>
</dbReference>
<dbReference type="AlphaFoldDB" id="A0A7K0CAC6"/>
<comment type="function">
    <text evidence="5">Catalyzes the synthesis of gamma-glutamylcysteine (gamma-GC). This compound is used as substrate for the biosynthesis of the low-molecular thiol compound ergothioneine.</text>
</comment>
<dbReference type="InterPro" id="IPR017809">
    <property type="entry name" value="EgtA_Actinobacteria"/>
</dbReference>
<dbReference type="UniPathway" id="UPA01014"/>
<evidence type="ECO:0000256" key="6">
    <source>
        <dbReference type="PIRNR" id="PIRNR017901"/>
    </source>
</evidence>
<proteinExistence type="inferred from homology"/>
<feature type="region of interest" description="Disordered" evidence="7">
    <location>
        <begin position="57"/>
        <end position="81"/>
    </location>
</feature>
<name>A0A7K0CAC6_9ACTN</name>
<sequence length="405" mass="43937">MEAQLGKQDAETRIGGICFKTGPPGRTGAELEWLVHDRAHPRRPLTERRLTEALAPLTEPGALPGGSSLTREPGGQVELSSRPADSVAGCVEDLAADQAALDEVLARSGLLATGRGLDPFRVQRRILDEPRYRAMERHFDRIGPWGRVMMRSTAAVQINLEAGDDPAAFRHRWILAHRLGPVLLAAFANSPLWRGRPTGWRSTRQAVWARADPDRTRPAAADGGDPHTDWARYALDAPVMCIRRPPPEEWTAPDGLTFRTWLAEPADGRGAEPDDLDYHLSTLFPPVRPRGWLELRMIDAQPGPGWAAAVAVAATLLDDPCAAEAAYEATEPLTGGGELPPPELWLHAARHGPADTALGKAVRACVSAAEAALTGEPRRAVAQFAERYAERGRCPADDLLEGTTR</sequence>
<dbReference type="InterPro" id="IPR006336">
    <property type="entry name" value="GCS2"/>
</dbReference>
<dbReference type="GO" id="GO:0052699">
    <property type="term" value="P:ergothioneine biosynthetic process"/>
    <property type="evidence" value="ECO:0007669"/>
    <property type="project" value="UniProtKB-UniRule"/>
</dbReference>
<dbReference type="RefSeq" id="WP_323376874.1">
    <property type="nucleotide sequence ID" value="NZ_WEGJ01000001.1"/>
</dbReference>
<evidence type="ECO:0000256" key="2">
    <source>
        <dbReference type="ARBA" id="ARBA00022741"/>
    </source>
</evidence>
<dbReference type="InterPro" id="IPR014746">
    <property type="entry name" value="Gln_synth/guanido_kin_cat_dom"/>
</dbReference>
<dbReference type="PIRSF" id="PIRSF017901">
    <property type="entry name" value="GCL"/>
    <property type="match status" value="1"/>
</dbReference>
<dbReference type="HAMAP" id="MF_02034">
    <property type="entry name" value="EgtA"/>
    <property type="match status" value="1"/>
</dbReference>
<comment type="similarity">
    <text evidence="5 6">Belongs to the glutamate--cysteine ligase type 2 family. EgtA subfamily.</text>
</comment>
<keyword evidence="9" id="KW-1185">Reference proteome</keyword>
<dbReference type="GO" id="GO:0004357">
    <property type="term" value="F:glutamate-cysteine ligase activity"/>
    <property type="evidence" value="ECO:0007669"/>
    <property type="project" value="UniProtKB-UniRule"/>
</dbReference>
<comment type="caution">
    <text evidence="8">The sequence shown here is derived from an EMBL/GenBank/DDBJ whole genome shotgun (WGS) entry which is preliminary data.</text>
</comment>
<dbReference type="PANTHER" id="PTHR34378">
    <property type="entry name" value="GLUTAMATE--CYSTEINE LIGASE, CHLOROPLASTIC"/>
    <property type="match status" value="1"/>
</dbReference>
<evidence type="ECO:0000256" key="7">
    <source>
        <dbReference type="SAM" id="MobiDB-lite"/>
    </source>
</evidence>
<dbReference type="EMBL" id="WEGJ01000001">
    <property type="protein sequence ID" value="MQY10411.1"/>
    <property type="molecule type" value="Genomic_DNA"/>
</dbReference>
<evidence type="ECO:0000256" key="3">
    <source>
        <dbReference type="ARBA" id="ARBA00022840"/>
    </source>
</evidence>
<dbReference type="NCBIfam" id="TIGR03444">
    <property type="entry name" value="EgtA_Cys_ligase"/>
    <property type="match status" value="1"/>
</dbReference>
<comment type="catalytic activity">
    <reaction evidence="4 5 6">
        <text>L-cysteine + L-glutamate + ATP = gamma-L-glutamyl-L-cysteine + ADP + phosphate + H(+)</text>
        <dbReference type="Rhea" id="RHEA:13285"/>
        <dbReference type="ChEBI" id="CHEBI:15378"/>
        <dbReference type="ChEBI" id="CHEBI:29985"/>
        <dbReference type="ChEBI" id="CHEBI:30616"/>
        <dbReference type="ChEBI" id="CHEBI:35235"/>
        <dbReference type="ChEBI" id="CHEBI:43474"/>
        <dbReference type="ChEBI" id="CHEBI:58173"/>
        <dbReference type="ChEBI" id="CHEBI:456216"/>
        <dbReference type="EC" id="6.3.2.2"/>
    </reaction>
</comment>
<evidence type="ECO:0000256" key="5">
    <source>
        <dbReference type="HAMAP-Rule" id="MF_02034"/>
    </source>
</evidence>
<reference evidence="8 9" key="1">
    <citation type="submission" date="2019-10" db="EMBL/GenBank/DDBJ databases">
        <title>Streptomyces smaragdinus sp. nov. and Streptomyces fabii sp. nov., isolated from the gut of fungus growing-termite Macrotermes natalensis.</title>
        <authorList>
            <person name="Schwitalla J."/>
            <person name="Benndorf R."/>
            <person name="Martin K."/>
            <person name="De Beer W."/>
            <person name="Kaster A.-K."/>
            <person name="Vollmers J."/>
            <person name="Poulsen M."/>
            <person name="Beemelmanns C."/>
        </authorList>
    </citation>
    <scope>NUCLEOTIDE SEQUENCE [LARGE SCALE GENOMIC DNA]</scope>
    <source>
        <strain evidence="8 9">RB5</strain>
    </source>
</reference>
<evidence type="ECO:0000256" key="1">
    <source>
        <dbReference type="ARBA" id="ARBA00022598"/>
    </source>
</evidence>
<dbReference type="InterPro" id="IPR035434">
    <property type="entry name" value="GCL_bact_plant"/>
</dbReference>